<name>A0A845DDH3_9BACT</name>
<dbReference type="Proteomes" id="UP000449092">
    <property type="component" value="Unassembled WGS sequence"/>
</dbReference>
<evidence type="ECO:0000313" key="2">
    <source>
        <dbReference type="Proteomes" id="UP000449092"/>
    </source>
</evidence>
<reference evidence="1 2" key="1">
    <citation type="submission" date="2019-09" db="EMBL/GenBank/DDBJ databases">
        <title>Characterisation of the sponge microbiome using genome-centric metagenomics.</title>
        <authorList>
            <person name="Engelberts J.P."/>
            <person name="Robbins S.J."/>
            <person name="De Goeij J.M."/>
            <person name="Aranda M."/>
            <person name="Bell S.C."/>
            <person name="Webster N.S."/>
        </authorList>
    </citation>
    <scope>NUCLEOTIDE SEQUENCE [LARGE SCALE GENOMIC DNA]</scope>
    <source>
        <strain evidence="1">SB0662_bin_43</strain>
    </source>
</reference>
<proteinExistence type="predicted"/>
<dbReference type="InterPro" id="IPR014710">
    <property type="entry name" value="RmlC-like_jellyroll"/>
</dbReference>
<sequence>MASYQEQTTPLQGVSILLNKVVQDQRGYFLDLAETDNPTIQSTKHIHAVIAHTKNKSRGEHYHYSLYEDFYTISGTSLCVLHDFNKESPSYQQSFAFVSGNALRDTKKQQIAKKHSIPSFFLEDNVVAQVRIPPLVWHAWWKLSHIPATIVATGTQGYDEDDYAKPKAIDIPQVLQLVSHYGITPE</sequence>
<evidence type="ECO:0000313" key="1">
    <source>
        <dbReference type="EMBL" id="MYE37951.1"/>
    </source>
</evidence>
<evidence type="ECO:0008006" key="3">
    <source>
        <dbReference type="Google" id="ProtNLM"/>
    </source>
</evidence>
<gene>
    <name evidence="1" type="ORF">F4X82_00305</name>
</gene>
<comment type="caution">
    <text evidence="1">The sequence shown here is derived from an EMBL/GenBank/DDBJ whole genome shotgun (WGS) entry which is preliminary data.</text>
</comment>
<protein>
    <recommendedName>
        <fullName evidence="3">dTDP-4-dehydrorhamnose 3,5-epimerase</fullName>
    </recommendedName>
</protein>
<dbReference type="Gene3D" id="2.60.120.10">
    <property type="entry name" value="Jelly Rolls"/>
    <property type="match status" value="1"/>
</dbReference>
<dbReference type="SUPFAM" id="SSF51182">
    <property type="entry name" value="RmlC-like cupins"/>
    <property type="match status" value="1"/>
</dbReference>
<accession>A0A845DDH3</accession>
<dbReference type="AlphaFoldDB" id="A0A845DDH3"/>
<dbReference type="EMBL" id="VXOY01000005">
    <property type="protein sequence ID" value="MYE37951.1"/>
    <property type="molecule type" value="Genomic_DNA"/>
</dbReference>
<dbReference type="InterPro" id="IPR011051">
    <property type="entry name" value="RmlC_Cupin_sf"/>
</dbReference>
<organism evidence="1 2">
    <name type="scientific">Candidatus Spechtbacteria bacterium SB0662_bin_43</name>
    <dbReference type="NCBI Taxonomy" id="2604897"/>
    <lineage>
        <taxon>Bacteria</taxon>
        <taxon>Candidatus Spechtiibacteriota</taxon>
    </lineage>
</organism>